<organism evidence="3 4">
    <name type="scientific">Solanum verrucosum</name>
    <dbReference type="NCBI Taxonomy" id="315347"/>
    <lineage>
        <taxon>Eukaryota</taxon>
        <taxon>Viridiplantae</taxon>
        <taxon>Streptophyta</taxon>
        <taxon>Embryophyta</taxon>
        <taxon>Tracheophyta</taxon>
        <taxon>Spermatophyta</taxon>
        <taxon>Magnoliopsida</taxon>
        <taxon>eudicotyledons</taxon>
        <taxon>Gunneridae</taxon>
        <taxon>Pentapetalae</taxon>
        <taxon>asterids</taxon>
        <taxon>lamiids</taxon>
        <taxon>Solanales</taxon>
        <taxon>Solanaceae</taxon>
        <taxon>Solanoideae</taxon>
        <taxon>Solaneae</taxon>
        <taxon>Solanum</taxon>
    </lineage>
</organism>
<keyword evidence="4" id="KW-1185">Reference proteome</keyword>
<keyword evidence="1" id="KW-0511">Multifunctional enzyme</keyword>
<dbReference type="EMBL" id="CP133620">
    <property type="protein sequence ID" value="WMV45765.1"/>
    <property type="molecule type" value="Genomic_DNA"/>
</dbReference>
<dbReference type="PANTHER" id="PTHR37984">
    <property type="entry name" value="PROTEIN CBG26694"/>
    <property type="match status" value="1"/>
</dbReference>
<accession>A0AAF0UHB7</accession>
<reference evidence="3" key="1">
    <citation type="submission" date="2023-08" db="EMBL/GenBank/DDBJ databases">
        <title>A de novo genome assembly of Solanum verrucosum Schlechtendal, a Mexican diploid species geographically isolated from the other diploid A-genome species in potato relatives.</title>
        <authorList>
            <person name="Hosaka K."/>
        </authorList>
    </citation>
    <scope>NUCLEOTIDE SEQUENCE</scope>
    <source>
        <tissue evidence="3">Young leaves</tissue>
    </source>
</reference>
<dbReference type="PANTHER" id="PTHR37984:SF5">
    <property type="entry name" value="PROTEIN NYNRIN-LIKE"/>
    <property type="match status" value="1"/>
</dbReference>
<evidence type="ECO:0000256" key="1">
    <source>
        <dbReference type="ARBA" id="ARBA00023268"/>
    </source>
</evidence>
<protein>
    <recommendedName>
        <fullName evidence="2">Reverse transcriptase/retrotransposon-derived protein RNase H-like domain-containing protein</fullName>
    </recommendedName>
</protein>
<gene>
    <name evidence="3" type="ORF">MTR67_039150</name>
</gene>
<dbReference type="AlphaFoldDB" id="A0AAF0UHB7"/>
<dbReference type="InterPro" id="IPR050951">
    <property type="entry name" value="Retrovirus_Pol_polyprotein"/>
</dbReference>
<dbReference type="GO" id="GO:0003824">
    <property type="term" value="F:catalytic activity"/>
    <property type="evidence" value="ECO:0007669"/>
    <property type="project" value="UniProtKB-KW"/>
</dbReference>
<name>A0AAF0UHB7_SOLVR</name>
<dbReference type="Proteomes" id="UP001234989">
    <property type="component" value="Chromosome 9"/>
</dbReference>
<dbReference type="SUPFAM" id="SSF56672">
    <property type="entry name" value="DNA/RNA polymerases"/>
    <property type="match status" value="1"/>
</dbReference>
<evidence type="ECO:0000313" key="3">
    <source>
        <dbReference type="EMBL" id="WMV45765.1"/>
    </source>
</evidence>
<dbReference type="InterPro" id="IPR041577">
    <property type="entry name" value="RT_RNaseH_2"/>
</dbReference>
<evidence type="ECO:0000313" key="4">
    <source>
        <dbReference type="Proteomes" id="UP001234989"/>
    </source>
</evidence>
<proteinExistence type="predicted"/>
<dbReference type="Pfam" id="PF17919">
    <property type="entry name" value="RT_RNaseH_2"/>
    <property type="match status" value="1"/>
</dbReference>
<sequence>MTMTQNEIKFLWSETCEKSFKELMDRLTSVPVFTLQEGSDGFVVYSDSSRIGLACVFMQHGKFIAYFSRQLKVHKKNYSSKYVFTQKDLNLRQIRRWLELLKDFCISVLYHPRKGNVVADSFGRLSMGSIARVEDDMKEFVRDAHKLTRLGVRLVDSNIPYIKEKHKNILSFFLVFFPLSVY</sequence>
<feature type="domain" description="Reverse transcriptase/retrotransposon-derived protein RNase H-like" evidence="2">
    <location>
        <begin position="12"/>
        <end position="80"/>
    </location>
</feature>
<dbReference type="InterPro" id="IPR043502">
    <property type="entry name" value="DNA/RNA_pol_sf"/>
</dbReference>
<evidence type="ECO:0000259" key="2">
    <source>
        <dbReference type="Pfam" id="PF17919"/>
    </source>
</evidence>